<keyword evidence="3" id="KW-1185">Reference proteome</keyword>
<feature type="transmembrane region" description="Helical" evidence="1">
    <location>
        <begin position="98"/>
        <end position="115"/>
    </location>
</feature>
<accession>A0A0C3F819</accession>
<evidence type="ECO:0000313" key="3">
    <source>
        <dbReference type="Proteomes" id="UP000054166"/>
    </source>
</evidence>
<keyword evidence="1" id="KW-1133">Transmembrane helix</keyword>
<evidence type="ECO:0000313" key="2">
    <source>
        <dbReference type="EMBL" id="KIM76041.1"/>
    </source>
</evidence>
<proteinExistence type="predicted"/>
<reference evidence="3" key="2">
    <citation type="submission" date="2015-01" db="EMBL/GenBank/DDBJ databases">
        <title>Evolutionary Origins and Diversification of the Mycorrhizal Mutualists.</title>
        <authorList>
            <consortium name="DOE Joint Genome Institute"/>
            <consortium name="Mycorrhizal Genomics Consortium"/>
            <person name="Kohler A."/>
            <person name="Kuo A."/>
            <person name="Nagy L.G."/>
            <person name="Floudas D."/>
            <person name="Copeland A."/>
            <person name="Barry K.W."/>
            <person name="Cichocki N."/>
            <person name="Veneault-Fourrey C."/>
            <person name="LaButti K."/>
            <person name="Lindquist E.A."/>
            <person name="Lipzen A."/>
            <person name="Lundell T."/>
            <person name="Morin E."/>
            <person name="Murat C."/>
            <person name="Riley R."/>
            <person name="Ohm R."/>
            <person name="Sun H."/>
            <person name="Tunlid A."/>
            <person name="Henrissat B."/>
            <person name="Grigoriev I.V."/>
            <person name="Hibbett D.S."/>
            <person name="Martin F."/>
        </authorList>
    </citation>
    <scope>NUCLEOTIDE SEQUENCE [LARGE SCALE GENOMIC DNA]</scope>
    <source>
        <strain evidence="3">F 1598</strain>
    </source>
</reference>
<keyword evidence="1" id="KW-0812">Transmembrane</keyword>
<keyword evidence="1" id="KW-0472">Membrane</keyword>
<reference evidence="2 3" key="1">
    <citation type="submission" date="2014-04" db="EMBL/GenBank/DDBJ databases">
        <authorList>
            <consortium name="DOE Joint Genome Institute"/>
            <person name="Kuo A."/>
            <person name="Tarkka M."/>
            <person name="Buscot F."/>
            <person name="Kohler A."/>
            <person name="Nagy L.G."/>
            <person name="Floudas D."/>
            <person name="Copeland A."/>
            <person name="Barry K.W."/>
            <person name="Cichocki N."/>
            <person name="Veneault-Fourrey C."/>
            <person name="LaButti K."/>
            <person name="Lindquist E.A."/>
            <person name="Lipzen A."/>
            <person name="Lundell T."/>
            <person name="Morin E."/>
            <person name="Murat C."/>
            <person name="Sun H."/>
            <person name="Tunlid A."/>
            <person name="Henrissat B."/>
            <person name="Grigoriev I.V."/>
            <person name="Hibbett D.S."/>
            <person name="Martin F."/>
            <person name="Nordberg H.P."/>
            <person name="Cantor M.N."/>
            <person name="Hua S.X."/>
        </authorList>
    </citation>
    <scope>NUCLEOTIDE SEQUENCE [LARGE SCALE GENOMIC DNA]</scope>
    <source>
        <strain evidence="2 3">F 1598</strain>
    </source>
</reference>
<sequence>MVDANIYRFLLFPYAMAQTRPSRAGTPRTPPFCLEYATCYPIVTLSGSPLLPLVKVRPDQSVMHIIVFCYAFRRHFHAVYVGAGPSRNTPTSFSCPRYYMLCLFCFVIFWPLLILDCEQSIGRKCCPRSIEYLFLSGPVVMCKT</sequence>
<protein>
    <submittedName>
        <fullName evidence="2">Uncharacterized protein</fullName>
    </submittedName>
</protein>
<organism evidence="2 3">
    <name type="scientific">Piloderma croceum (strain F 1598)</name>
    <dbReference type="NCBI Taxonomy" id="765440"/>
    <lineage>
        <taxon>Eukaryota</taxon>
        <taxon>Fungi</taxon>
        <taxon>Dikarya</taxon>
        <taxon>Basidiomycota</taxon>
        <taxon>Agaricomycotina</taxon>
        <taxon>Agaricomycetes</taxon>
        <taxon>Agaricomycetidae</taxon>
        <taxon>Atheliales</taxon>
        <taxon>Atheliaceae</taxon>
        <taxon>Piloderma</taxon>
    </lineage>
</organism>
<dbReference type="HOGENOM" id="CLU_1797196_0_0_1"/>
<dbReference type="AlphaFoldDB" id="A0A0C3F819"/>
<gene>
    <name evidence="2" type="ORF">PILCRDRAFT_657021</name>
</gene>
<dbReference type="EMBL" id="KN833039">
    <property type="protein sequence ID" value="KIM76041.1"/>
    <property type="molecule type" value="Genomic_DNA"/>
</dbReference>
<evidence type="ECO:0000256" key="1">
    <source>
        <dbReference type="SAM" id="Phobius"/>
    </source>
</evidence>
<name>A0A0C3F819_PILCF</name>
<dbReference type="InParanoid" id="A0A0C3F819"/>
<dbReference type="Proteomes" id="UP000054166">
    <property type="component" value="Unassembled WGS sequence"/>
</dbReference>